<name>A0A0V0XLG8_TRIPS</name>
<comment type="caution">
    <text evidence="1">The sequence shown here is derived from an EMBL/GenBank/DDBJ whole genome shotgun (WGS) entry which is preliminary data.</text>
</comment>
<sequence>LLRDRAQEQQPLLPVLELDNLYVVLEETGNLNLLETLIAELQRYSDTVLSQRQ</sequence>
<dbReference type="Proteomes" id="UP000054815">
    <property type="component" value="Unassembled WGS sequence"/>
</dbReference>
<protein>
    <submittedName>
        <fullName evidence="1">Uncharacterized protein</fullName>
    </submittedName>
</protein>
<accession>A0A0V0XLG8</accession>
<dbReference type="STRING" id="6337.A0A0V0XLG8"/>
<proteinExistence type="predicted"/>
<dbReference type="EMBL" id="JYDU01000220">
    <property type="protein sequence ID" value="KRX88828.1"/>
    <property type="molecule type" value="Genomic_DNA"/>
</dbReference>
<gene>
    <name evidence="1" type="ORF">T4E_6303</name>
</gene>
<reference evidence="1 2" key="1">
    <citation type="submission" date="2015-01" db="EMBL/GenBank/DDBJ databases">
        <title>Evolution of Trichinella species and genotypes.</title>
        <authorList>
            <person name="Korhonen P.K."/>
            <person name="Edoardo P."/>
            <person name="Giuseppe L.R."/>
            <person name="Gasser R.B."/>
        </authorList>
    </citation>
    <scope>NUCLEOTIDE SEQUENCE [LARGE SCALE GENOMIC DNA]</scope>
    <source>
        <strain evidence="1">ISS141</strain>
    </source>
</reference>
<dbReference type="AlphaFoldDB" id="A0A0V0XLG8"/>
<evidence type="ECO:0000313" key="2">
    <source>
        <dbReference type="Proteomes" id="UP000054815"/>
    </source>
</evidence>
<evidence type="ECO:0000313" key="1">
    <source>
        <dbReference type="EMBL" id="KRX88828.1"/>
    </source>
</evidence>
<organism evidence="1 2">
    <name type="scientific">Trichinella pseudospiralis</name>
    <name type="common">Parasitic roundworm</name>
    <dbReference type="NCBI Taxonomy" id="6337"/>
    <lineage>
        <taxon>Eukaryota</taxon>
        <taxon>Metazoa</taxon>
        <taxon>Ecdysozoa</taxon>
        <taxon>Nematoda</taxon>
        <taxon>Enoplea</taxon>
        <taxon>Dorylaimia</taxon>
        <taxon>Trichinellida</taxon>
        <taxon>Trichinellidae</taxon>
        <taxon>Trichinella</taxon>
    </lineage>
</organism>
<feature type="non-terminal residue" evidence="1">
    <location>
        <position position="1"/>
    </location>
</feature>